<organism evidence="2 3">
    <name type="scientific">Venustampulla echinocandica</name>
    <dbReference type="NCBI Taxonomy" id="2656787"/>
    <lineage>
        <taxon>Eukaryota</taxon>
        <taxon>Fungi</taxon>
        <taxon>Dikarya</taxon>
        <taxon>Ascomycota</taxon>
        <taxon>Pezizomycotina</taxon>
        <taxon>Leotiomycetes</taxon>
        <taxon>Helotiales</taxon>
        <taxon>Pleuroascaceae</taxon>
        <taxon>Venustampulla</taxon>
    </lineage>
</organism>
<protein>
    <submittedName>
        <fullName evidence="2">Uncharacterized protein</fullName>
    </submittedName>
</protein>
<dbReference type="OrthoDB" id="3560089at2759"/>
<dbReference type="EMBL" id="NPIC01000002">
    <property type="protein sequence ID" value="RDL39521.1"/>
    <property type="molecule type" value="Genomic_DNA"/>
</dbReference>
<feature type="compositionally biased region" description="Polar residues" evidence="1">
    <location>
        <begin position="469"/>
        <end position="478"/>
    </location>
</feature>
<dbReference type="RefSeq" id="XP_031872177.1">
    <property type="nucleotide sequence ID" value="XM_032012484.1"/>
</dbReference>
<evidence type="ECO:0000313" key="2">
    <source>
        <dbReference type="EMBL" id="RDL39521.1"/>
    </source>
</evidence>
<name>A0A370TVG9_9HELO</name>
<evidence type="ECO:0000256" key="1">
    <source>
        <dbReference type="SAM" id="MobiDB-lite"/>
    </source>
</evidence>
<dbReference type="STRING" id="2656787.A0A370TVG9"/>
<feature type="region of interest" description="Disordered" evidence="1">
    <location>
        <begin position="466"/>
        <end position="498"/>
    </location>
</feature>
<dbReference type="Proteomes" id="UP000254866">
    <property type="component" value="Unassembled WGS sequence"/>
</dbReference>
<reference evidence="2 3" key="1">
    <citation type="journal article" date="2018" name="IMA Fungus">
        <title>IMA Genome-F 9: Draft genome sequence of Annulohypoxylon stygium, Aspergillus mulundensis, Berkeleyomyces basicola (syn. Thielaviopsis basicola), Ceratocystis smalleyi, two Cercospora beticola strains, Coleophoma cylindrospora, Fusarium fracticaudum, Phialophora cf. hyalina, and Morchella septimelata.</title>
        <authorList>
            <person name="Wingfield B.D."/>
            <person name="Bills G.F."/>
            <person name="Dong Y."/>
            <person name="Huang W."/>
            <person name="Nel W.J."/>
            <person name="Swalarsk-Parry B.S."/>
            <person name="Vaghefi N."/>
            <person name="Wilken P.M."/>
            <person name="An Z."/>
            <person name="de Beer Z.W."/>
            <person name="De Vos L."/>
            <person name="Chen L."/>
            <person name="Duong T.A."/>
            <person name="Gao Y."/>
            <person name="Hammerbacher A."/>
            <person name="Kikkert J.R."/>
            <person name="Li Y."/>
            <person name="Li H."/>
            <person name="Li K."/>
            <person name="Li Q."/>
            <person name="Liu X."/>
            <person name="Ma X."/>
            <person name="Naidoo K."/>
            <person name="Pethybridge S.J."/>
            <person name="Sun J."/>
            <person name="Steenkamp E.T."/>
            <person name="van der Nest M.A."/>
            <person name="van Wyk S."/>
            <person name="Wingfield M.J."/>
            <person name="Xiong C."/>
            <person name="Yue Q."/>
            <person name="Zhang X."/>
        </authorList>
    </citation>
    <scope>NUCLEOTIDE SEQUENCE [LARGE SCALE GENOMIC DNA]</scope>
    <source>
        <strain evidence="2 3">BP 5553</strain>
    </source>
</reference>
<gene>
    <name evidence="2" type="ORF">BP5553_03861</name>
</gene>
<evidence type="ECO:0000313" key="3">
    <source>
        <dbReference type="Proteomes" id="UP000254866"/>
    </source>
</evidence>
<sequence length="516" mass="58757">MRFINKVEKAKARGAQPLAEARQYIDISDSETLSEEQPEFVKKRKRGRPRKVANAVLEKKTIKAAKSKRPTIEKVTGIPVEEDEEDGQEIIQTRPDVGQSLYYLEKSSSEFLEYVKTNEDVKALVQTYGVEKITDIEEKVGSVAKLLRSRRAPRATAKPVDGTLQSFDQYFVLRDVGNTIMLVAPVEIFKASVAIRSKTLGFVRKASEYWPLMCSISGVKNIVSPHEKMLDSEFWTHEVFRFSTFVDMKFQPTPFEAHQGVPRGMHCSSHVERKLMLWYACRVLCKVLGAEAPTSIRKQVFSLGQINNIRPRPMAEIVLDRNPCRNCKVFQAFMEDFTGIKFTFIVCSKLGKVKLEKDQRGNQVFPLLAEESVSSDDSEAEGGRSQVQVVVPQRFMAPTRVNKPGKLPITSNIRIDTKISVSQIATTKKSRQLTPDYAYEEEDNDDDIYTPTSRTSRYETPITPESRITRSSPLTPQGSFDFGYENLPRPRKENKKRKFDAAYYTSPISAKKYMKR</sequence>
<dbReference type="GeneID" id="43596710"/>
<keyword evidence="3" id="KW-1185">Reference proteome</keyword>
<accession>A0A370TVG9</accession>
<dbReference type="AlphaFoldDB" id="A0A370TVG9"/>
<comment type="caution">
    <text evidence="2">The sequence shown here is derived from an EMBL/GenBank/DDBJ whole genome shotgun (WGS) entry which is preliminary data.</text>
</comment>
<proteinExistence type="predicted"/>